<reference evidence="1" key="2">
    <citation type="submission" date="2020-09" db="EMBL/GenBank/DDBJ databases">
        <authorList>
            <person name="Sun Q."/>
            <person name="Kim S."/>
        </authorList>
    </citation>
    <scope>NUCLEOTIDE SEQUENCE</scope>
    <source>
        <strain evidence="1">KCTC 12870</strain>
    </source>
</reference>
<organism evidence="1 2">
    <name type="scientific">Cerasicoccus arenae</name>
    <dbReference type="NCBI Taxonomy" id="424488"/>
    <lineage>
        <taxon>Bacteria</taxon>
        <taxon>Pseudomonadati</taxon>
        <taxon>Verrucomicrobiota</taxon>
        <taxon>Opitutia</taxon>
        <taxon>Puniceicoccales</taxon>
        <taxon>Cerasicoccaceae</taxon>
        <taxon>Cerasicoccus</taxon>
    </lineage>
</organism>
<reference evidence="1" key="1">
    <citation type="journal article" date="2014" name="Int. J. Syst. Evol. Microbiol.">
        <title>Complete genome sequence of Corynebacterium casei LMG S-19264T (=DSM 44701T), isolated from a smear-ripened cheese.</title>
        <authorList>
            <consortium name="US DOE Joint Genome Institute (JGI-PGF)"/>
            <person name="Walter F."/>
            <person name="Albersmeier A."/>
            <person name="Kalinowski J."/>
            <person name="Ruckert C."/>
        </authorList>
    </citation>
    <scope>NUCLEOTIDE SEQUENCE</scope>
    <source>
        <strain evidence="1">KCTC 12870</strain>
    </source>
</reference>
<dbReference type="AlphaFoldDB" id="A0A8J3DE48"/>
<protein>
    <submittedName>
        <fullName evidence="1">Uncharacterized protein</fullName>
    </submittedName>
</protein>
<evidence type="ECO:0000313" key="2">
    <source>
        <dbReference type="Proteomes" id="UP000642829"/>
    </source>
</evidence>
<accession>A0A8J3DE48</accession>
<gene>
    <name evidence="1" type="ORF">GCM10007047_33300</name>
</gene>
<comment type="caution">
    <text evidence="1">The sequence shown here is derived from an EMBL/GenBank/DDBJ whole genome shotgun (WGS) entry which is preliminary data.</text>
</comment>
<dbReference type="Proteomes" id="UP000642829">
    <property type="component" value="Unassembled WGS sequence"/>
</dbReference>
<name>A0A8J3DE48_9BACT</name>
<keyword evidence="2" id="KW-1185">Reference proteome</keyword>
<dbReference type="EMBL" id="BMXG01000032">
    <property type="protein sequence ID" value="GHC13313.1"/>
    <property type="molecule type" value="Genomic_DNA"/>
</dbReference>
<sequence length="255" mass="28137">MSRSIDTLNPMSKFKISSLLAVSAAFIITSFLEAKVVFTDDSVYAQTFEEGSYGMNDSTEISSYGEYPWIDNSSIVGWYIVVDDKEQALYRATNGHRQEGDTGIYLFRRAGDNGALGTIRSPSNSGLTAFGVEIHNDTNRTITGFSVSYLGQQWQQNEGAEDELTFQYSTNAISIKTGNWSTVEDLSFVSVADTGTSNFEGLVITSDSLSKKISGKISGIRLRDGESIWFRWVDLDNKGVDQALSIDSLKIEPKF</sequence>
<proteinExistence type="predicted"/>
<evidence type="ECO:0000313" key="1">
    <source>
        <dbReference type="EMBL" id="GHC13313.1"/>
    </source>
</evidence>